<evidence type="ECO:0000313" key="1">
    <source>
        <dbReference type="EMBL" id="OEL29520.1"/>
    </source>
</evidence>
<dbReference type="PANTHER" id="PTHR47150">
    <property type="entry name" value="OS12G0169200 PROTEIN"/>
    <property type="match status" value="1"/>
</dbReference>
<protein>
    <submittedName>
        <fullName evidence="1">Uncharacterized protein</fullName>
    </submittedName>
</protein>
<comment type="caution">
    <text evidence="1">The sequence shown here is derived from an EMBL/GenBank/DDBJ whole genome shotgun (WGS) entry which is preliminary data.</text>
</comment>
<reference evidence="1 2" key="1">
    <citation type="submission" date="2016-09" db="EMBL/GenBank/DDBJ databases">
        <title>The draft genome of Dichanthelium oligosanthes: A C3 panicoid grass species.</title>
        <authorList>
            <person name="Studer A.J."/>
            <person name="Schnable J.C."/>
            <person name="Brutnell T.P."/>
        </authorList>
    </citation>
    <scope>NUCLEOTIDE SEQUENCE [LARGE SCALE GENOMIC DNA]</scope>
    <source>
        <strain evidence="2">cv. Kellogg 1175</strain>
        <tissue evidence="1">Leaf</tissue>
    </source>
</reference>
<dbReference type="AlphaFoldDB" id="A0A1E5VWM2"/>
<accession>A0A1E5VWM2</accession>
<sequence length="121" mass="14058">LPLFARIADVVTQYDEFFKEKENVTGKLECHPYQKVTACFRMLANGCSADFLDAEMQMSSTLVLRSLKRFVRTVVHLFGPRYLRAPSPRDVKLLLQEGERRGFLGMLDSLDCMHWKWKNCP</sequence>
<dbReference type="Pfam" id="PF04827">
    <property type="entry name" value="Plant_tran"/>
    <property type="match status" value="1"/>
</dbReference>
<dbReference type="EMBL" id="LWDX02027411">
    <property type="protein sequence ID" value="OEL29520.1"/>
    <property type="molecule type" value="Genomic_DNA"/>
</dbReference>
<proteinExistence type="predicted"/>
<dbReference type="InterPro" id="IPR006912">
    <property type="entry name" value="Harbinger_derived_prot"/>
</dbReference>
<dbReference type="STRING" id="888268.A0A1E5VWM2"/>
<dbReference type="OrthoDB" id="124998at2759"/>
<evidence type="ECO:0000313" key="2">
    <source>
        <dbReference type="Proteomes" id="UP000095767"/>
    </source>
</evidence>
<organism evidence="1 2">
    <name type="scientific">Dichanthelium oligosanthes</name>
    <dbReference type="NCBI Taxonomy" id="888268"/>
    <lineage>
        <taxon>Eukaryota</taxon>
        <taxon>Viridiplantae</taxon>
        <taxon>Streptophyta</taxon>
        <taxon>Embryophyta</taxon>
        <taxon>Tracheophyta</taxon>
        <taxon>Spermatophyta</taxon>
        <taxon>Magnoliopsida</taxon>
        <taxon>Liliopsida</taxon>
        <taxon>Poales</taxon>
        <taxon>Poaceae</taxon>
        <taxon>PACMAD clade</taxon>
        <taxon>Panicoideae</taxon>
        <taxon>Panicodae</taxon>
        <taxon>Paniceae</taxon>
        <taxon>Dichantheliinae</taxon>
        <taxon>Dichanthelium</taxon>
    </lineage>
</organism>
<dbReference type="Proteomes" id="UP000095767">
    <property type="component" value="Unassembled WGS sequence"/>
</dbReference>
<dbReference type="PANTHER" id="PTHR47150:SF5">
    <property type="entry name" value="OS07G0546750 PROTEIN"/>
    <property type="match status" value="1"/>
</dbReference>
<name>A0A1E5VWM2_9POAL</name>
<feature type="non-terminal residue" evidence="1">
    <location>
        <position position="1"/>
    </location>
</feature>
<keyword evidence="2" id="KW-1185">Reference proteome</keyword>
<gene>
    <name evidence="1" type="ORF">BAE44_0009460</name>
</gene>